<dbReference type="Pfam" id="PF13560">
    <property type="entry name" value="HTH_31"/>
    <property type="match status" value="1"/>
</dbReference>
<comment type="caution">
    <text evidence="2">The sequence shown here is derived from an EMBL/GenBank/DDBJ whole genome shotgun (WGS) entry which is preliminary data.</text>
</comment>
<protein>
    <submittedName>
        <fullName evidence="2">Helix-turn-helix transcriptional regulator</fullName>
    </submittedName>
</protein>
<reference evidence="2 3" key="1">
    <citation type="submission" date="2023-07" db="EMBL/GenBank/DDBJ databases">
        <authorList>
            <person name="Girao M."/>
            <person name="Carvalho M.F."/>
        </authorList>
    </citation>
    <scope>NUCLEOTIDE SEQUENCE [LARGE SCALE GENOMIC DNA]</scope>
    <source>
        <strain evidence="2 3">66/93</strain>
    </source>
</reference>
<dbReference type="InterPro" id="IPR043917">
    <property type="entry name" value="DUF5753"/>
</dbReference>
<dbReference type="InterPro" id="IPR001387">
    <property type="entry name" value="Cro/C1-type_HTH"/>
</dbReference>
<organism evidence="2 3">
    <name type="scientific">Nocardiopsis tropica</name>
    <dbReference type="NCBI Taxonomy" id="109330"/>
    <lineage>
        <taxon>Bacteria</taxon>
        <taxon>Bacillati</taxon>
        <taxon>Actinomycetota</taxon>
        <taxon>Actinomycetes</taxon>
        <taxon>Streptosporangiales</taxon>
        <taxon>Nocardiopsidaceae</taxon>
        <taxon>Nocardiopsis</taxon>
    </lineage>
</organism>
<gene>
    <name evidence="2" type="ORF">Q8A49_27340</name>
</gene>
<dbReference type="EMBL" id="JAUUCC010000100">
    <property type="protein sequence ID" value="MEE2054218.1"/>
    <property type="molecule type" value="Genomic_DNA"/>
</dbReference>
<dbReference type="SMART" id="SM00530">
    <property type="entry name" value="HTH_XRE"/>
    <property type="match status" value="1"/>
</dbReference>
<dbReference type="PROSITE" id="PS50943">
    <property type="entry name" value="HTH_CROC1"/>
    <property type="match status" value="1"/>
</dbReference>
<dbReference type="InterPro" id="IPR010982">
    <property type="entry name" value="Lambda_DNA-bd_dom_sf"/>
</dbReference>
<sequence>MRKTEESEEAARLRFGRLLRKLRGQAGLSQQELAALATVSQSTVSDLELGKKGTRREPVVRLDHALTARGVLVDAWDAVFSGVGMTAYFREVAEAEQTAVKIREYSHGLVPGLFQTEGYVRAINEIAKPEAPQSSFDHIVKARQHRQQVLEQSHPPALMALLDEVVLLRRFRDPQVMKDQISRLIDMSRLPRVKIQVVPIATEGHAGLGGSFTLIEVPDSHPFVYVESQETGVSLKQQEVVASYERIFADLGSSALPVPASRSRMEEIRGSIT</sequence>
<accession>A0ABU7KY26</accession>
<dbReference type="CDD" id="cd00093">
    <property type="entry name" value="HTH_XRE"/>
    <property type="match status" value="1"/>
</dbReference>
<name>A0ABU7KY26_9ACTN</name>
<dbReference type="Proteomes" id="UP001348641">
    <property type="component" value="Unassembled WGS sequence"/>
</dbReference>
<proteinExistence type="predicted"/>
<evidence type="ECO:0000259" key="1">
    <source>
        <dbReference type="PROSITE" id="PS50943"/>
    </source>
</evidence>
<evidence type="ECO:0000313" key="3">
    <source>
        <dbReference type="Proteomes" id="UP001348641"/>
    </source>
</evidence>
<dbReference type="Gene3D" id="1.10.260.40">
    <property type="entry name" value="lambda repressor-like DNA-binding domains"/>
    <property type="match status" value="1"/>
</dbReference>
<evidence type="ECO:0000313" key="2">
    <source>
        <dbReference type="EMBL" id="MEE2054218.1"/>
    </source>
</evidence>
<dbReference type="RefSeq" id="WP_330161084.1">
    <property type="nucleotide sequence ID" value="NZ_BAAAJA010000015.1"/>
</dbReference>
<dbReference type="Pfam" id="PF19054">
    <property type="entry name" value="DUF5753"/>
    <property type="match status" value="1"/>
</dbReference>
<dbReference type="SUPFAM" id="SSF47413">
    <property type="entry name" value="lambda repressor-like DNA-binding domains"/>
    <property type="match status" value="1"/>
</dbReference>
<feature type="domain" description="HTH cro/C1-type" evidence="1">
    <location>
        <begin position="19"/>
        <end position="51"/>
    </location>
</feature>